<protein>
    <submittedName>
        <fullName evidence="7">Gibberellin 2-beta-dioxygenase</fullName>
    </submittedName>
</protein>
<feature type="domain" description="Fe2OG dioxygenase" evidence="6">
    <location>
        <begin position="220"/>
        <end position="313"/>
    </location>
</feature>
<dbReference type="InterPro" id="IPR027443">
    <property type="entry name" value="IPNS-like_sf"/>
</dbReference>
<dbReference type="Pfam" id="PF14226">
    <property type="entry name" value="DIOX_N"/>
    <property type="match status" value="1"/>
</dbReference>
<feature type="region of interest" description="Disordered" evidence="5">
    <location>
        <begin position="417"/>
        <end position="440"/>
    </location>
</feature>
<dbReference type="InterPro" id="IPR005123">
    <property type="entry name" value="Oxoglu/Fe-dep_dioxygenase_dom"/>
</dbReference>
<sequence>MHLLQRPQYTRASAPPRPGSISPVLGVPAPFRALLPARARAARNQTAMVVLANPPVVDQIPLLRSPGPRDSFAAVPVVDLSGPGAARAIVDACERFGFFKVVNHGVAAATMDRAESEAVRFFAQAQADKDRAGPAYPFGYGSKRIGLNGDMGWLEYLLLAVDSASLSDACTVPSAAVFRAALNEYIAAVRKVAVRVLEAMVEGLGIAPADALSAMVTEPGSDQVFRVNHYPPCPALQGLGCSATGFGEHTDPQLISVLRSNGTSGLQIALRDGAQWVSVPSDRDAFFVNVGDSLQVRALTRSTRFSSSAACTSLPCGSSFSSSAAVPSWLIAAESWTGACAPIVSPAASPAALVSGSTATATPTLKLMNQGAVEAWSSSIHAMATLWLRGKAAGCCCAAASAALRCDAARMSSRRSSSVASPGRRARASREVAHVQVPGGGGGRGAEGAWVAAARSSRILCGCGGGGGWERKRGKKERRDYMVVCEQVLTNGRFRSVKHRVVTNSLKSRVSFIYFFGPSLAQRIAPLPQLLGEGEESLYKEFTWGEYKKAAYKTRLGDNRLAQFEK</sequence>
<dbReference type="InterPro" id="IPR044861">
    <property type="entry name" value="IPNS-like_FE2OG_OXY"/>
</dbReference>
<dbReference type="Pfam" id="PF03171">
    <property type="entry name" value="2OG-FeII_Oxy"/>
    <property type="match status" value="2"/>
</dbReference>
<dbReference type="GO" id="GO:0051213">
    <property type="term" value="F:dioxygenase activity"/>
    <property type="evidence" value="ECO:0007669"/>
    <property type="project" value="UniProtKB-KW"/>
</dbReference>
<evidence type="ECO:0000256" key="3">
    <source>
        <dbReference type="ARBA" id="ARBA00023002"/>
    </source>
</evidence>
<evidence type="ECO:0000256" key="1">
    <source>
        <dbReference type="ARBA" id="ARBA00001961"/>
    </source>
</evidence>
<keyword evidence="3" id="KW-0560">Oxidoreductase</keyword>
<dbReference type="SUPFAM" id="SSF51197">
    <property type="entry name" value="Clavaminate synthase-like"/>
    <property type="match status" value="2"/>
</dbReference>
<dbReference type="STRING" id="888268.A0A1E5W2V1"/>
<evidence type="ECO:0000313" key="8">
    <source>
        <dbReference type="Proteomes" id="UP000095767"/>
    </source>
</evidence>
<evidence type="ECO:0000259" key="6">
    <source>
        <dbReference type="PROSITE" id="PS51471"/>
    </source>
</evidence>
<proteinExistence type="predicted"/>
<name>A0A1E5W2V1_9POAL</name>
<comment type="cofactor">
    <cofactor evidence="1">
        <name>L-ascorbate</name>
        <dbReference type="ChEBI" id="CHEBI:38290"/>
    </cofactor>
</comment>
<keyword evidence="7" id="KW-0223">Dioxygenase</keyword>
<reference evidence="7 8" key="1">
    <citation type="submission" date="2016-09" db="EMBL/GenBank/DDBJ databases">
        <title>The draft genome of Dichanthelium oligosanthes: A C3 panicoid grass species.</title>
        <authorList>
            <person name="Studer A.J."/>
            <person name="Schnable J.C."/>
            <person name="Brutnell T.P."/>
        </authorList>
    </citation>
    <scope>NUCLEOTIDE SEQUENCE [LARGE SCALE GENOMIC DNA]</scope>
    <source>
        <strain evidence="8">cv. Kellogg 1175</strain>
        <tissue evidence="7">Leaf</tissue>
    </source>
</reference>
<dbReference type="AlphaFoldDB" id="A0A1E5W2V1"/>
<organism evidence="7 8">
    <name type="scientific">Dichanthelium oligosanthes</name>
    <dbReference type="NCBI Taxonomy" id="888268"/>
    <lineage>
        <taxon>Eukaryota</taxon>
        <taxon>Viridiplantae</taxon>
        <taxon>Streptophyta</taxon>
        <taxon>Embryophyta</taxon>
        <taxon>Tracheophyta</taxon>
        <taxon>Spermatophyta</taxon>
        <taxon>Magnoliopsida</taxon>
        <taxon>Liliopsida</taxon>
        <taxon>Poales</taxon>
        <taxon>Poaceae</taxon>
        <taxon>PACMAD clade</taxon>
        <taxon>Panicoideae</taxon>
        <taxon>Panicodae</taxon>
        <taxon>Paniceae</taxon>
        <taxon>Dichantheliinae</taxon>
        <taxon>Dichanthelium</taxon>
    </lineage>
</organism>
<keyword evidence="4" id="KW-0408">Iron</keyword>
<dbReference type="PROSITE" id="PS51471">
    <property type="entry name" value="FE2OG_OXY"/>
    <property type="match status" value="1"/>
</dbReference>
<comment type="caution">
    <text evidence="7">The sequence shown here is derived from an EMBL/GenBank/DDBJ whole genome shotgun (WGS) entry which is preliminary data.</text>
</comment>
<accession>A0A1E5W2V1</accession>
<dbReference type="InterPro" id="IPR050231">
    <property type="entry name" value="Iron_ascorbate_oxido_reductase"/>
</dbReference>
<gene>
    <name evidence="7" type="ORF">BAE44_0007260</name>
</gene>
<evidence type="ECO:0000256" key="2">
    <source>
        <dbReference type="ARBA" id="ARBA00022723"/>
    </source>
</evidence>
<dbReference type="InterPro" id="IPR026992">
    <property type="entry name" value="DIOX_N"/>
</dbReference>
<keyword evidence="8" id="KW-1185">Reference proteome</keyword>
<keyword evidence="2" id="KW-0479">Metal-binding</keyword>
<dbReference type="Gene3D" id="2.60.120.330">
    <property type="entry name" value="B-lactam Antibiotic, Isopenicillin N Synthase, Chain"/>
    <property type="match status" value="1"/>
</dbReference>
<dbReference type="PANTHER" id="PTHR47990">
    <property type="entry name" value="2-OXOGLUTARATE (2OG) AND FE(II)-DEPENDENT OXYGENASE SUPERFAMILY PROTEIN-RELATED"/>
    <property type="match status" value="1"/>
</dbReference>
<evidence type="ECO:0000256" key="5">
    <source>
        <dbReference type="SAM" id="MobiDB-lite"/>
    </source>
</evidence>
<dbReference type="EMBL" id="LWDX02022816">
    <property type="protein sequence ID" value="OEL31719.1"/>
    <property type="molecule type" value="Genomic_DNA"/>
</dbReference>
<dbReference type="GO" id="GO:0046872">
    <property type="term" value="F:metal ion binding"/>
    <property type="evidence" value="ECO:0007669"/>
    <property type="project" value="UniProtKB-KW"/>
</dbReference>
<evidence type="ECO:0000256" key="4">
    <source>
        <dbReference type="ARBA" id="ARBA00023004"/>
    </source>
</evidence>
<feature type="region of interest" description="Disordered" evidence="5">
    <location>
        <begin position="1"/>
        <end position="21"/>
    </location>
</feature>
<evidence type="ECO:0000313" key="7">
    <source>
        <dbReference type="EMBL" id="OEL31719.1"/>
    </source>
</evidence>
<dbReference type="Proteomes" id="UP000095767">
    <property type="component" value="Unassembled WGS sequence"/>
</dbReference>